<evidence type="ECO:0000313" key="1">
    <source>
        <dbReference type="EMBL" id="CAK5114309.1"/>
    </source>
</evidence>
<name>A0ACB1B0H5_MELEN</name>
<keyword evidence="2" id="KW-1185">Reference proteome</keyword>
<sequence>MDALSVLFTFPLFLCVKKFFFVAFKKYSLFSLKNPLHPFFLLFYPFPFEWTNIRIFSPFFKQKCSPPTIRQFLDGHRLTAV</sequence>
<protein>
    <submittedName>
        <fullName evidence="1">Uncharacterized protein</fullName>
    </submittedName>
</protein>
<proteinExistence type="predicted"/>
<accession>A0ACB1B0H5</accession>
<evidence type="ECO:0000313" key="2">
    <source>
        <dbReference type="Proteomes" id="UP001497535"/>
    </source>
</evidence>
<comment type="caution">
    <text evidence="1">The sequence shown here is derived from an EMBL/GenBank/DDBJ whole genome shotgun (WGS) entry which is preliminary data.</text>
</comment>
<organism evidence="1 2">
    <name type="scientific">Meloidogyne enterolobii</name>
    <name type="common">Root-knot nematode worm</name>
    <name type="synonym">Meloidogyne mayaguensis</name>
    <dbReference type="NCBI Taxonomy" id="390850"/>
    <lineage>
        <taxon>Eukaryota</taxon>
        <taxon>Metazoa</taxon>
        <taxon>Ecdysozoa</taxon>
        <taxon>Nematoda</taxon>
        <taxon>Chromadorea</taxon>
        <taxon>Rhabditida</taxon>
        <taxon>Tylenchina</taxon>
        <taxon>Tylenchomorpha</taxon>
        <taxon>Tylenchoidea</taxon>
        <taxon>Meloidogynidae</taxon>
        <taxon>Meloidogyninae</taxon>
        <taxon>Meloidogyne</taxon>
    </lineage>
</organism>
<gene>
    <name evidence="1" type="ORF">MENTE1834_LOCUS45336</name>
</gene>
<dbReference type="EMBL" id="CAVMJV010000150">
    <property type="protein sequence ID" value="CAK5114309.1"/>
    <property type="molecule type" value="Genomic_DNA"/>
</dbReference>
<reference evidence="1" key="1">
    <citation type="submission" date="2023-11" db="EMBL/GenBank/DDBJ databases">
        <authorList>
            <person name="Poullet M."/>
        </authorList>
    </citation>
    <scope>NUCLEOTIDE SEQUENCE</scope>
    <source>
        <strain evidence="1">E1834</strain>
    </source>
</reference>
<dbReference type="Proteomes" id="UP001497535">
    <property type="component" value="Unassembled WGS sequence"/>
</dbReference>